<name>A0A9P3HLX2_9FUNG</name>
<reference evidence="2" key="2">
    <citation type="journal article" date="2022" name="Microbiol. Resour. Announc.">
        <title>Whole-Genome Sequence of Entomortierella parvispora E1425, a Mucoromycotan Fungus Associated with Burkholderiaceae-Related Endosymbiotic Bacteria.</title>
        <authorList>
            <person name="Herlambang A."/>
            <person name="Guo Y."/>
            <person name="Takashima Y."/>
            <person name="Narisawa K."/>
            <person name="Ohta H."/>
            <person name="Nishizawa T."/>
        </authorList>
    </citation>
    <scope>NUCLEOTIDE SEQUENCE</scope>
    <source>
        <strain evidence="2">E1425</strain>
    </source>
</reference>
<feature type="compositionally biased region" description="Basic and acidic residues" evidence="1">
    <location>
        <begin position="300"/>
        <end position="340"/>
    </location>
</feature>
<feature type="compositionally biased region" description="Basic and acidic residues" evidence="1">
    <location>
        <begin position="351"/>
        <end position="369"/>
    </location>
</feature>
<feature type="compositionally biased region" description="Basic and acidic residues" evidence="1">
    <location>
        <begin position="59"/>
        <end position="78"/>
    </location>
</feature>
<feature type="region of interest" description="Disordered" evidence="1">
    <location>
        <begin position="248"/>
        <end position="417"/>
    </location>
</feature>
<feature type="compositionally biased region" description="Basic and acidic residues" evidence="1">
    <location>
        <begin position="379"/>
        <end position="393"/>
    </location>
</feature>
<gene>
    <name evidence="2" type="ORF">EMPS_11354</name>
</gene>
<feature type="compositionally biased region" description="Low complexity" evidence="1">
    <location>
        <begin position="259"/>
        <end position="299"/>
    </location>
</feature>
<reference evidence="2" key="1">
    <citation type="submission" date="2021-11" db="EMBL/GenBank/DDBJ databases">
        <authorList>
            <person name="Herlambang A."/>
            <person name="Guo Y."/>
            <person name="Takashima Y."/>
            <person name="Nishizawa T."/>
        </authorList>
    </citation>
    <scope>NUCLEOTIDE SEQUENCE</scope>
    <source>
        <strain evidence="2">E1425</strain>
    </source>
</reference>
<dbReference type="AlphaFoldDB" id="A0A9P3HLX2"/>
<dbReference type="OrthoDB" id="5341823at2759"/>
<evidence type="ECO:0000256" key="1">
    <source>
        <dbReference type="SAM" id="MobiDB-lite"/>
    </source>
</evidence>
<accession>A0A9P3HLX2</accession>
<proteinExistence type="predicted"/>
<dbReference type="EMBL" id="BQFW01000015">
    <property type="protein sequence ID" value="GJJ78995.1"/>
    <property type="molecule type" value="Genomic_DNA"/>
</dbReference>
<feature type="region of interest" description="Disordered" evidence="1">
    <location>
        <begin position="1"/>
        <end position="104"/>
    </location>
</feature>
<dbReference type="Proteomes" id="UP000827284">
    <property type="component" value="Unassembled WGS sequence"/>
</dbReference>
<organism evidence="2 3">
    <name type="scientific">Entomortierella parvispora</name>
    <dbReference type="NCBI Taxonomy" id="205924"/>
    <lineage>
        <taxon>Eukaryota</taxon>
        <taxon>Fungi</taxon>
        <taxon>Fungi incertae sedis</taxon>
        <taxon>Mucoromycota</taxon>
        <taxon>Mortierellomycotina</taxon>
        <taxon>Mortierellomycetes</taxon>
        <taxon>Mortierellales</taxon>
        <taxon>Mortierellaceae</taxon>
        <taxon>Entomortierella</taxon>
    </lineage>
</organism>
<comment type="caution">
    <text evidence="2">The sequence shown here is derived from an EMBL/GenBank/DDBJ whole genome shotgun (WGS) entry which is preliminary data.</text>
</comment>
<feature type="compositionally biased region" description="Polar residues" evidence="1">
    <location>
        <begin position="31"/>
        <end position="55"/>
    </location>
</feature>
<feature type="compositionally biased region" description="Basic and acidic residues" evidence="1">
    <location>
        <begin position="1"/>
        <end position="11"/>
    </location>
</feature>
<sequence>MENHEQVKSEQESQPMEEVVAPVSADIVESSIPTPITTEENSPTTPAEDTQSMSAPPSIKEEEQTEELHEAQSSEQERSSSYPPRPAAPAPQLRRRPRRTGQPLHLLLQDCSKQHIYGSLSKKASEEIHAVLSDKKALAADLRTFSNEFVLTSARDRVVDELDEEGKELLKDVDPERDIIKQRFEDESSVFKSYDDAVHDIRVDLYLDSIKPRAQEAEEENPETTARNEELNSVLRVWDTLYKRAEVEPRRAGRATQAPFPGRSGRPTGPPGARSHPYAPSRPSSGSPAYGPPGAAAPGFRDHRTYRDYERGPYRDDYYGERRGDYHRGDYDRRDPRDMRGPPGPPPSGRPDMRDVRDMRDPREYRERGLPPPPAGSSRYDDRRRDPARDVRHAGPGASPLTAHPSLPPKPAYDASSQLTAHSSNPAYAQHYPGQQPQADMQAAHAAYGAYGQVQGYPVAGQADYSGYPYAAYAQDPAAAAAAAAYAYGGSATGAWDMSSAAAQHVGTALQLQPFSSGQHGRHKAVPLPTDFMAGPSEAPRLSMPEPHEVLGTIRGVIIRDAQGNIGLSQYHFSHAS</sequence>
<evidence type="ECO:0000313" key="2">
    <source>
        <dbReference type="EMBL" id="GJJ78995.1"/>
    </source>
</evidence>
<protein>
    <submittedName>
        <fullName evidence="2">Uncharacterized protein</fullName>
    </submittedName>
</protein>
<evidence type="ECO:0000313" key="3">
    <source>
        <dbReference type="Proteomes" id="UP000827284"/>
    </source>
</evidence>
<keyword evidence="3" id="KW-1185">Reference proteome</keyword>